<evidence type="ECO:0000313" key="1">
    <source>
        <dbReference type="EMBL" id="KAL1276407.1"/>
    </source>
</evidence>
<dbReference type="EMBL" id="JAYMGO010000004">
    <property type="protein sequence ID" value="KAL1276407.1"/>
    <property type="molecule type" value="Genomic_DNA"/>
</dbReference>
<dbReference type="Pfam" id="PF15047">
    <property type="entry name" value="DUF4533"/>
    <property type="match status" value="1"/>
</dbReference>
<dbReference type="InterPro" id="IPR040004">
    <property type="entry name" value="SMCO3"/>
</dbReference>
<evidence type="ECO:0000313" key="2">
    <source>
        <dbReference type="Proteomes" id="UP001558613"/>
    </source>
</evidence>
<gene>
    <name evidence="1" type="ORF">QQF64_036030</name>
</gene>
<dbReference type="PANTHER" id="PTHR35972">
    <property type="entry name" value="SINGLE-PASS MEMBRANE AND COILED-COIL DOMAIN-CONTAINING PROTEIN 3"/>
    <property type="match status" value="1"/>
</dbReference>
<evidence type="ECO:0008006" key="3">
    <source>
        <dbReference type="Google" id="ProtNLM"/>
    </source>
</evidence>
<comment type="caution">
    <text evidence="1">The sequence shown here is derived from an EMBL/GenBank/DDBJ whole genome shotgun (WGS) entry which is preliminary data.</text>
</comment>
<name>A0ABR3NHE3_9TELE</name>
<sequence>MSWSDIFYPENPERRERLIHKNQELLDLMKNNFRATNQLIETLRKHLGWSFSPIALNEEATVKENCEVIIEHIHEIQAEVEKTDMQLKEKLEPTLYEKLRNMNLSVHDYQIVSIVVRTVCGATGSASVVAVGPLAAIALGTVFLGIDMIIGAILGSIERSQLESTLEEYEKFLEEFRPASEKYTDNITYVTIKLEMI</sequence>
<dbReference type="PANTHER" id="PTHR35972:SF1">
    <property type="entry name" value="SINGLE-PASS MEMBRANE AND COILED-COIL DOMAIN-CONTAINING PROTEIN 3"/>
    <property type="match status" value="1"/>
</dbReference>
<protein>
    <recommendedName>
        <fullName evidence="3">Single-pass membrane protein with coiled-coil domains 3</fullName>
    </recommendedName>
</protein>
<dbReference type="InterPro" id="IPR027895">
    <property type="entry name" value="DUF4533"/>
</dbReference>
<proteinExistence type="predicted"/>
<keyword evidence="2" id="KW-1185">Reference proteome</keyword>
<organism evidence="1 2">
    <name type="scientific">Cirrhinus molitorella</name>
    <name type="common">mud carp</name>
    <dbReference type="NCBI Taxonomy" id="172907"/>
    <lineage>
        <taxon>Eukaryota</taxon>
        <taxon>Metazoa</taxon>
        <taxon>Chordata</taxon>
        <taxon>Craniata</taxon>
        <taxon>Vertebrata</taxon>
        <taxon>Euteleostomi</taxon>
        <taxon>Actinopterygii</taxon>
        <taxon>Neopterygii</taxon>
        <taxon>Teleostei</taxon>
        <taxon>Ostariophysi</taxon>
        <taxon>Cypriniformes</taxon>
        <taxon>Cyprinidae</taxon>
        <taxon>Labeoninae</taxon>
        <taxon>Labeonini</taxon>
        <taxon>Cirrhinus</taxon>
    </lineage>
</organism>
<dbReference type="Proteomes" id="UP001558613">
    <property type="component" value="Unassembled WGS sequence"/>
</dbReference>
<accession>A0ABR3NHE3</accession>
<reference evidence="1 2" key="1">
    <citation type="submission" date="2023-09" db="EMBL/GenBank/DDBJ databases">
        <authorList>
            <person name="Wang M."/>
        </authorList>
    </citation>
    <scope>NUCLEOTIDE SEQUENCE [LARGE SCALE GENOMIC DNA]</scope>
    <source>
        <strain evidence="1">GT-2023</strain>
        <tissue evidence="1">Liver</tissue>
    </source>
</reference>